<comment type="caution">
    <text evidence="2">The sequence shown here is derived from an EMBL/GenBank/DDBJ whole genome shotgun (WGS) entry which is preliminary data.</text>
</comment>
<evidence type="ECO:0000313" key="3">
    <source>
        <dbReference type="Proteomes" id="UP000441162"/>
    </source>
</evidence>
<evidence type="ECO:0000313" key="4">
    <source>
        <dbReference type="Proteomes" id="UP000481616"/>
    </source>
</evidence>
<dbReference type="AlphaFoldDB" id="A0A4Q5HS91"/>
<dbReference type="Proteomes" id="UP000441162">
    <property type="component" value="Unassembled WGS sequence"/>
</dbReference>
<dbReference type="EMBL" id="VVZA01000011">
    <property type="protein sequence ID" value="KAA5404200.1"/>
    <property type="molecule type" value="Genomic_DNA"/>
</dbReference>
<dbReference type="EMBL" id="VVYY01000012">
    <property type="protein sequence ID" value="KAA5396839.1"/>
    <property type="molecule type" value="Genomic_DNA"/>
</dbReference>
<organism evidence="2 3">
    <name type="scientific">Phocaeicola dorei</name>
    <dbReference type="NCBI Taxonomy" id="357276"/>
    <lineage>
        <taxon>Bacteria</taxon>
        <taxon>Pseudomonadati</taxon>
        <taxon>Bacteroidota</taxon>
        <taxon>Bacteroidia</taxon>
        <taxon>Bacteroidales</taxon>
        <taxon>Bacteroidaceae</taxon>
        <taxon>Phocaeicola</taxon>
    </lineage>
</organism>
<evidence type="ECO:0008006" key="5">
    <source>
        <dbReference type="Google" id="ProtNLM"/>
    </source>
</evidence>
<dbReference type="RefSeq" id="WP_130054201.1">
    <property type="nucleotide sequence ID" value="NZ_JAFBJC010000007.1"/>
</dbReference>
<evidence type="ECO:0000313" key="2">
    <source>
        <dbReference type="EMBL" id="KAA5404200.1"/>
    </source>
</evidence>
<evidence type="ECO:0000313" key="1">
    <source>
        <dbReference type="EMBL" id="KAA5396839.1"/>
    </source>
</evidence>
<protein>
    <recommendedName>
        <fullName evidence="5">AP2 domain-containing protein</fullName>
    </recommendedName>
</protein>
<dbReference type="Proteomes" id="UP000481616">
    <property type="component" value="Unassembled WGS sequence"/>
</dbReference>
<gene>
    <name evidence="2" type="ORF">F2Y51_14235</name>
    <name evidence="1" type="ORF">F2Y58_15170</name>
</gene>
<proteinExistence type="predicted"/>
<name>A0A4Q5HS91_9BACT</name>
<reference evidence="3 4" key="1">
    <citation type="journal article" date="2019" name="Nat. Med.">
        <title>A library of human gut bacterial isolates paired with longitudinal multiomics data enables mechanistic microbiome research.</title>
        <authorList>
            <person name="Poyet M."/>
            <person name="Groussin M."/>
            <person name="Gibbons S.M."/>
            <person name="Avila-Pacheco J."/>
            <person name="Jiang X."/>
            <person name="Kearney S.M."/>
            <person name="Perrotta A.R."/>
            <person name="Berdy B."/>
            <person name="Zhao S."/>
            <person name="Lieberman T.D."/>
            <person name="Swanson P.K."/>
            <person name="Smith M."/>
            <person name="Roesemann S."/>
            <person name="Alexander J.E."/>
            <person name="Rich S.A."/>
            <person name="Livny J."/>
            <person name="Vlamakis H."/>
            <person name="Clish C."/>
            <person name="Bullock K."/>
            <person name="Deik A."/>
            <person name="Scott J."/>
            <person name="Pierce K.A."/>
            <person name="Xavier R.J."/>
            <person name="Alm E.J."/>
        </authorList>
    </citation>
    <scope>NUCLEOTIDE SEQUENCE [LARGE SCALE GENOMIC DNA]</scope>
    <source>
        <strain evidence="1 4">BIOML-A1</strain>
        <strain evidence="2 3">BIOML-A4</strain>
    </source>
</reference>
<accession>A0A4Q5HS91</accession>
<sequence>MKAKIKIIPGMRFGKLVTIKKVKKLPDDKDKHDKWLCQCDCGNTTIVRSNTLREGKTKSCGCLLRGIKDMKGQRFGRLVAIEHVGFASNRVTLWRCKCDCGNETIVRQGNLNSGTTRSCGCLDIDRTKEANTTHGQSHTRIFNIWSKIKERCYNPKRPAYKNYGGKGVVMCDEWRNDFQTFYNWAMTNGYQDDLTIDRINSNGNYEPLNCRWLALSENVRLRNATAFIAIGELSLTIHDWAIRLNMDPATLMSRYKELGEKNVVDAIRYALETSDNSSLYKRKEYANGQIKLK</sequence>